<dbReference type="CDD" id="cd04301">
    <property type="entry name" value="NAT_SF"/>
    <property type="match status" value="1"/>
</dbReference>
<dbReference type="Proteomes" id="UP000242869">
    <property type="component" value="Unassembled WGS sequence"/>
</dbReference>
<sequence>MSIRPATQDDAAAIAAIYNPYIRDTVITFEYDEVSAAEIAARIAKVQQHFDWLVLEEAGRIVGYAYYGKFRERKAYDGTVETSIYLVGDASGQGRGRRLYAALLEAIKAKGFREVIGCLALPNEASVALHEKMGFAKVGHFPGVGFKFGRFVDVGFWQLSVGNSE</sequence>
<dbReference type="RefSeq" id="WP_091197349.1">
    <property type="nucleotide sequence ID" value="NZ_FOVE01000022.1"/>
</dbReference>
<proteinExistence type="predicted"/>
<dbReference type="PANTHER" id="PTHR43072:SF23">
    <property type="entry name" value="UPF0039 PROTEIN C11D3.02C"/>
    <property type="match status" value="1"/>
</dbReference>
<keyword evidence="1 4" id="KW-0808">Transferase</keyword>
<dbReference type="OrthoDB" id="5459937at2"/>
<dbReference type="AlphaFoldDB" id="A0A1I5D2A6"/>
<accession>A0A1I5D2A6</accession>
<dbReference type="Gene3D" id="3.40.630.30">
    <property type="match status" value="1"/>
</dbReference>
<keyword evidence="2" id="KW-0012">Acyltransferase</keyword>
<evidence type="ECO:0000256" key="1">
    <source>
        <dbReference type="ARBA" id="ARBA00022679"/>
    </source>
</evidence>
<protein>
    <submittedName>
        <fullName evidence="4">Phosphinothricin acetyltransferase</fullName>
    </submittedName>
</protein>
<dbReference type="PROSITE" id="PS51186">
    <property type="entry name" value="GNAT"/>
    <property type="match status" value="1"/>
</dbReference>
<evidence type="ECO:0000259" key="3">
    <source>
        <dbReference type="PROSITE" id="PS51186"/>
    </source>
</evidence>
<evidence type="ECO:0000256" key="2">
    <source>
        <dbReference type="ARBA" id="ARBA00023315"/>
    </source>
</evidence>
<keyword evidence="5" id="KW-1185">Reference proteome</keyword>
<dbReference type="Pfam" id="PF13420">
    <property type="entry name" value="Acetyltransf_4"/>
    <property type="match status" value="1"/>
</dbReference>
<dbReference type="InterPro" id="IPR000182">
    <property type="entry name" value="GNAT_dom"/>
</dbReference>
<dbReference type="EMBL" id="FOVE01000022">
    <property type="protein sequence ID" value="SFN93273.1"/>
    <property type="molecule type" value="Genomic_DNA"/>
</dbReference>
<dbReference type="InterPro" id="IPR016181">
    <property type="entry name" value="Acyl_CoA_acyltransferase"/>
</dbReference>
<evidence type="ECO:0000313" key="5">
    <source>
        <dbReference type="Proteomes" id="UP000242869"/>
    </source>
</evidence>
<dbReference type="SUPFAM" id="SSF55729">
    <property type="entry name" value="Acyl-CoA N-acyltransferases (Nat)"/>
    <property type="match status" value="1"/>
</dbReference>
<name>A0A1I5D2A6_9NEIS</name>
<evidence type="ECO:0000313" key="4">
    <source>
        <dbReference type="EMBL" id="SFN93273.1"/>
    </source>
</evidence>
<dbReference type="GO" id="GO:0016747">
    <property type="term" value="F:acyltransferase activity, transferring groups other than amino-acyl groups"/>
    <property type="evidence" value="ECO:0007669"/>
    <property type="project" value="InterPro"/>
</dbReference>
<reference evidence="5" key="1">
    <citation type="submission" date="2016-10" db="EMBL/GenBank/DDBJ databases">
        <authorList>
            <person name="Varghese N."/>
            <person name="Submissions S."/>
        </authorList>
    </citation>
    <scope>NUCLEOTIDE SEQUENCE [LARGE SCALE GENOMIC DNA]</scope>
    <source>
        <strain evidence="5">DSM 6150</strain>
    </source>
</reference>
<feature type="domain" description="N-acetyltransferase" evidence="3">
    <location>
        <begin position="1"/>
        <end position="153"/>
    </location>
</feature>
<dbReference type="STRING" id="83765.SAMN05660284_02557"/>
<organism evidence="4 5">
    <name type="scientific">Formivibrio citricus</name>
    <dbReference type="NCBI Taxonomy" id="83765"/>
    <lineage>
        <taxon>Bacteria</taxon>
        <taxon>Pseudomonadati</taxon>
        <taxon>Pseudomonadota</taxon>
        <taxon>Betaproteobacteria</taxon>
        <taxon>Neisseriales</taxon>
        <taxon>Chitinibacteraceae</taxon>
        <taxon>Formivibrio</taxon>
    </lineage>
</organism>
<dbReference type="PANTHER" id="PTHR43072">
    <property type="entry name" value="N-ACETYLTRANSFERASE"/>
    <property type="match status" value="1"/>
</dbReference>
<gene>
    <name evidence="4" type="ORF">SAMN05660284_02557</name>
</gene>